<dbReference type="RefSeq" id="WP_188934171.1">
    <property type="nucleotide sequence ID" value="NZ_BMJC01000004.1"/>
</dbReference>
<evidence type="ECO:0000313" key="1">
    <source>
        <dbReference type="EMBL" id="GGB08977.1"/>
    </source>
</evidence>
<dbReference type="AlphaFoldDB" id="A0A8J2UFK3"/>
<accession>A0A8J2UFK3</accession>
<gene>
    <name evidence="1" type="ORF">GCM10011511_35640</name>
</gene>
<protein>
    <submittedName>
        <fullName evidence="1">Uncharacterized protein</fullName>
    </submittedName>
</protein>
<reference evidence="1" key="2">
    <citation type="submission" date="2020-09" db="EMBL/GenBank/DDBJ databases">
        <authorList>
            <person name="Sun Q."/>
            <person name="Zhou Y."/>
        </authorList>
    </citation>
    <scope>NUCLEOTIDE SEQUENCE</scope>
    <source>
        <strain evidence="1">CGMCC 1.15448</strain>
    </source>
</reference>
<dbReference type="Pfam" id="PF19777">
    <property type="entry name" value="DUF6263"/>
    <property type="match status" value="1"/>
</dbReference>
<dbReference type="Proteomes" id="UP000607559">
    <property type="component" value="Unassembled WGS sequence"/>
</dbReference>
<sequence>MKIVNSFTLTDIHDQTAFIESEGIITSDSATQFMTYNVTTGLKGEQKGEYQVDSKTGMLLSATVNVTVEGTLQVIGRDIPLTMRSQVKMERHQ</sequence>
<dbReference type="InterPro" id="IPR046230">
    <property type="entry name" value="DUF6263"/>
</dbReference>
<organism evidence="1 2">
    <name type="scientific">Puia dinghuensis</name>
    <dbReference type="NCBI Taxonomy" id="1792502"/>
    <lineage>
        <taxon>Bacteria</taxon>
        <taxon>Pseudomonadati</taxon>
        <taxon>Bacteroidota</taxon>
        <taxon>Chitinophagia</taxon>
        <taxon>Chitinophagales</taxon>
        <taxon>Chitinophagaceae</taxon>
        <taxon>Puia</taxon>
    </lineage>
</organism>
<comment type="caution">
    <text evidence="1">The sequence shown here is derived from an EMBL/GenBank/DDBJ whole genome shotgun (WGS) entry which is preliminary data.</text>
</comment>
<keyword evidence="2" id="KW-1185">Reference proteome</keyword>
<name>A0A8J2UFK3_9BACT</name>
<proteinExistence type="predicted"/>
<dbReference type="EMBL" id="BMJC01000004">
    <property type="protein sequence ID" value="GGB08977.1"/>
    <property type="molecule type" value="Genomic_DNA"/>
</dbReference>
<evidence type="ECO:0000313" key="2">
    <source>
        <dbReference type="Proteomes" id="UP000607559"/>
    </source>
</evidence>
<reference evidence="1" key="1">
    <citation type="journal article" date="2014" name="Int. J. Syst. Evol. Microbiol.">
        <title>Complete genome sequence of Corynebacterium casei LMG S-19264T (=DSM 44701T), isolated from a smear-ripened cheese.</title>
        <authorList>
            <consortium name="US DOE Joint Genome Institute (JGI-PGF)"/>
            <person name="Walter F."/>
            <person name="Albersmeier A."/>
            <person name="Kalinowski J."/>
            <person name="Ruckert C."/>
        </authorList>
    </citation>
    <scope>NUCLEOTIDE SEQUENCE</scope>
    <source>
        <strain evidence="1">CGMCC 1.15448</strain>
    </source>
</reference>